<evidence type="ECO:0000313" key="6">
    <source>
        <dbReference type="EMBL" id="ROO26223.1"/>
    </source>
</evidence>
<dbReference type="AlphaFoldDB" id="A0A423PKW8"/>
<dbReference type="GO" id="GO:0004787">
    <property type="term" value="F:thiamine diphosphate phosphatase activity"/>
    <property type="evidence" value="ECO:0007669"/>
    <property type="project" value="InterPro"/>
</dbReference>
<comment type="caution">
    <text evidence="6">The sequence shown here is derived from an EMBL/GenBank/DDBJ whole genome shotgun (WGS) entry which is preliminary data.</text>
</comment>
<dbReference type="InterPro" id="IPR000086">
    <property type="entry name" value="NUDIX_hydrolase_dom"/>
</dbReference>
<evidence type="ECO:0000256" key="1">
    <source>
        <dbReference type="ARBA" id="ARBA00007608"/>
    </source>
</evidence>
<gene>
    <name evidence="4" type="primary">nudJ</name>
    <name evidence="6" type="ORF">SAOR_11000</name>
</gene>
<dbReference type="EC" id="3.6.1.-" evidence="4"/>
<dbReference type="GO" id="GO:0017110">
    <property type="term" value="F:nucleoside diphosphate phosphatase activity"/>
    <property type="evidence" value="ECO:0007669"/>
    <property type="project" value="InterPro"/>
</dbReference>
<evidence type="ECO:0000256" key="4">
    <source>
        <dbReference type="RuleBase" id="RU364043"/>
    </source>
</evidence>
<comment type="subunit">
    <text evidence="2 4">Monomer.</text>
</comment>
<dbReference type="Proteomes" id="UP000283993">
    <property type="component" value="Unassembled WGS sequence"/>
</dbReference>
<proteinExistence type="inferred from homology"/>
<dbReference type="CDD" id="cd03675">
    <property type="entry name" value="NUDIX_Hydrolase"/>
    <property type="match status" value="1"/>
</dbReference>
<comment type="similarity">
    <text evidence="1 4">Belongs to the Nudix hydrolase family. NudJ subfamily.</text>
</comment>
<dbReference type="Gene3D" id="3.90.79.10">
    <property type="entry name" value="Nucleoside Triphosphate Pyrophosphohydrolase"/>
    <property type="match status" value="1"/>
</dbReference>
<evidence type="ECO:0000256" key="3">
    <source>
        <dbReference type="ARBA" id="ARBA00015552"/>
    </source>
</evidence>
<feature type="domain" description="Nudix hydrolase" evidence="5">
    <location>
        <begin position="7"/>
        <end position="135"/>
    </location>
</feature>
<dbReference type="PANTHER" id="PTHR43736:SF1">
    <property type="entry name" value="DIHYDRONEOPTERIN TRIPHOSPHATE DIPHOSPHATASE"/>
    <property type="match status" value="1"/>
</dbReference>
<evidence type="ECO:0000259" key="5">
    <source>
        <dbReference type="PROSITE" id="PS51462"/>
    </source>
</evidence>
<dbReference type="PROSITE" id="PS51462">
    <property type="entry name" value="NUDIX"/>
    <property type="match status" value="1"/>
</dbReference>
<dbReference type="GO" id="GO:0017111">
    <property type="term" value="F:ribonucleoside triphosphate phosphatase activity"/>
    <property type="evidence" value="ECO:0007669"/>
    <property type="project" value="InterPro"/>
</dbReference>
<dbReference type="Pfam" id="PF00293">
    <property type="entry name" value="NUDIX"/>
    <property type="match status" value="1"/>
</dbReference>
<dbReference type="InterPro" id="IPR015797">
    <property type="entry name" value="NUDIX_hydrolase-like_dom_sf"/>
</dbReference>
<dbReference type="InterPro" id="IPR033713">
    <property type="entry name" value="NudJ"/>
</dbReference>
<evidence type="ECO:0000256" key="2">
    <source>
        <dbReference type="ARBA" id="ARBA00011245"/>
    </source>
</evidence>
<organism evidence="6 7">
    <name type="scientific">Salinisphaera orenii MK-B5</name>
    <dbReference type="NCBI Taxonomy" id="856730"/>
    <lineage>
        <taxon>Bacteria</taxon>
        <taxon>Pseudomonadati</taxon>
        <taxon>Pseudomonadota</taxon>
        <taxon>Gammaproteobacteria</taxon>
        <taxon>Salinisphaerales</taxon>
        <taxon>Salinisphaeraceae</taxon>
        <taxon>Salinisphaera</taxon>
    </lineage>
</organism>
<reference evidence="6 7" key="1">
    <citation type="submission" date="2013-10" db="EMBL/GenBank/DDBJ databases">
        <title>Salinisphaera orenii MK-B5 Genome Sequencing.</title>
        <authorList>
            <person name="Lai Q."/>
            <person name="Li C."/>
            <person name="Shao Z."/>
        </authorList>
    </citation>
    <scope>NUCLEOTIDE SEQUENCE [LARGE SCALE GENOMIC DNA]</scope>
    <source>
        <strain evidence="6 7">MK-B5</strain>
    </source>
</reference>
<sequence length="152" mass="16837">MEADVVHAELTVAAVVVRDERYLVVEEYARGARVINQPAGHVEPGETIVDAVIRETREETAWGFTPTGLVGMYYWPHEDGRTTLRFAFCGTVGDHAPEQPLDEGIVAAHWLSASDLAARENLRSPLVLRAIEDFGSQPPLPLERVRHIRADA</sequence>
<protein>
    <recommendedName>
        <fullName evidence="3 4">Phosphatase NudJ</fullName>
        <ecNumber evidence="4">3.6.1.-</ecNumber>
    </recommendedName>
</protein>
<keyword evidence="7" id="KW-1185">Reference proteome</keyword>
<evidence type="ECO:0000313" key="7">
    <source>
        <dbReference type="Proteomes" id="UP000283993"/>
    </source>
</evidence>
<comment type="cofactor">
    <cofactor evidence="4">
        <name>Mg(2+)</name>
        <dbReference type="ChEBI" id="CHEBI:18420"/>
    </cofactor>
</comment>
<dbReference type="PANTHER" id="PTHR43736">
    <property type="entry name" value="ADP-RIBOSE PYROPHOSPHATASE"/>
    <property type="match status" value="1"/>
</dbReference>
<name>A0A423PKW8_9GAMM</name>
<keyword evidence="4" id="KW-0460">Magnesium</keyword>
<dbReference type="EMBL" id="AYKH01000023">
    <property type="protein sequence ID" value="ROO26223.1"/>
    <property type="molecule type" value="Genomic_DNA"/>
</dbReference>
<keyword evidence="4 6" id="KW-0378">Hydrolase</keyword>
<dbReference type="SUPFAM" id="SSF55811">
    <property type="entry name" value="Nudix"/>
    <property type="match status" value="1"/>
</dbReference>
<accession>A0A423PKW8</accession>